<organism evidence="1 2">
    <name type="scientific">Pediococcus pentosaceus</name>
    <dbReference type="NCBI Taxonomy" id="1255"/>
    <lineage>
        <taxon>Bacteria</taxon>
        <taxon>Bacillati</taxon>
        <taxon>Bacillota</taxon>
        <taxon>Bacilli</taxon>
        <taxon>Lactobacillales</taxon>
        <taxon>Lactobacillaceae</taxon>
        <taxon>Pediococcus</taxon>
    </lineage>
</organism>
<evidence type="ECO:0000313" key="1">
    <source>
        <dbReference type="EMBL" id="WEA58278.1"/>
    </source>
</evidence>
<reference evidence="1 2" key="1">
    <citation type="submission" date="2023-02" db="EMBL/GenBank/DDBJ databases">
        <title>Comparative genomics and fermentation flavor characterization of five lactic acid bacteria reveal flavor biosynthesis metabolic pathways in fermented muskmelon puree.</title>
        <authorList>
            <person name="Yuan L."/>
            <person name="Li M."/>
            <person name="Xu X."/>
            <person name="Lao F."/>
            <person name="Wu J."/>
        </authorList>
    </citation>
    <scope>NUCLEOTIDE SEQUENCE [LARGE SCALE GENOMIC DNA]</scope>
    <source>
        <strain evidence="1 2">Ca-4</strain>
        <plasmid evidence="1 2">unnamed3</plasmid>
    </source>
</reference>
<proteinExistence type="predicted"/>
<dbReference type="AlphaFoldDB" id="A0ABD7XA71"/>
<evidence type="ECO:0000313" key="2">
    <source>
        <dbReference type="Proteomes" id="UP001214131"/>
    </source>
</evidence>
<dbReference type="EMBL" id="CP118742">
    <property type="protein sequence ID" value="WEA58278.1"/>
    <property type="molecule type" value="Genomic_DNA"/>
</dbReference>
<sequence>MNDLQITNMVLTDTSNRKINYTATYSDGTHIEGFVTMAEGDYEALSFKDLKAKVQSLIVTNLGGTVNKEA</sequence>
<accession>A0ABD7XA71</accession>
<keyword evidence="1" id="KW-0614">Plasmid</keyword>
<geneLocation type="plasmid" evidence="1 2">
    <name>unnamed3</name>
</geneLocation>
<protein>
    <recommendedName>
        <fullName evidence="3">Phage protein</fullName>
    </recommendedName>
</protein>
<dbReference type="Proteomes" id="UP001214131">
    <property type="component" value="Plasmid unnamed3"/>
</dbReference>
<dbReference type="RefSeq" id="WP_275000725.1">
    <property type="nucleotide sequence ID" value="NZ_CP118742.1"/>
</dbReference>
<gene>
    <name evidence="1" type="ORF">PWB86_09725</name>
</gene>
<evidence type="ECO:0008006" key="3">
    <source>
        <dbReference type="Google" id="ProtNLM"/>
    </source>
</evidence>
<name>A0ABD7XA71_PEDPE</name>